<evidence type="ECO:0000256" key="4">
    <source>
        <dbReference type="ARBA" id="ARBA00022676"/>
    </source>
</evidence>
<proteinExistence type="inferred from homology"/>
<evidence type="ECO:0000313" key="9">
    <source>
        <dbReference type="Proteomes" id="UP000076404"/>
    </source>
</evidence>
<dbReference type="Proteomes" id="UP000076404">
    <property type="component" value="Chromosome"/>
</dbReference>
<dbReference type="NCBIfam" id="NF004490">
    <property type="entry name" value="PRK05820.1"/>
    <property type="match status" value="1"/>
</dbReference>
<dbReference type="SUPFAM" id="SSF52418">
    <property type="entry name" value="Nucleoside phosphorylase/phosphoribosyltransferase catalytic domain"/>
    <property type="match status" value="1"/>
</dbReference>
<dbReference type="AlphaFoldDB" id="A0A143BH24"/>
<dbReference type="PANTHER" id="PTHR10515">
    <property type="entry name" value="THYMIDINE PHOSPHORYLASE"/>
    <property type="match status" value="1"/>
</dbReference>
<keyword evidence="4" id="KW-0328">Glycosyltransferase</keyword>
<dbReference type="InterPro" id="IPR036320">
    <property type="entry name" value="Glycosyl_Trfase_fam3_N_dom_sf"/>
</dbReference>
<dbReference type="EC" id="2.4.2.4" evidence="3"/>
<evidence type="ECO:0000259" key="7">
    <source>
        <dbReference type="SMART" id="SM00941"/>
    </source>
</evidence>
<comment type="similarity">
    <text evidence="1">Belongs to the thymidine/pyrimidine-nucleoside phosphorylase family.</text>
</comment>
<dbReference type="Gene3D" id="3.40.1030.10">
    <property type="entry name" value="Nucleoside phosphorylase/phosphoribosyltransferase catalytic domain"/>
    <property type="match status" value="1"/>
</dbReference>
<dbReference type="SMART" id="SM00941">
    <property type="entry name" value="PYNP_C"/>
    <property type="match status" value="1"/>
</dbReference>
<protein>
    <recommendedName>
        <fullName evidence="3">thymidine phosphorylase</fullName>
        <ecNumber evidence="3">2.4.2.4</ecNumber>
    </recommendedName>
</protein>
<evidence type="ECO:0000256" key="1">
    <source>
        <dbReference type="ARBA" id="ARBA00006915"/>
    </source>
</evidence>
<dbReference type="Pfam" id="PF02885">
    <property type="entry name" value="Glycos_trans_3N"/>
    <property type="match status" value="1"/>
</dbReference>
<dbReference type="InterPro" id="IPR018090">
    <property type="entry name" value="Pyrmidine_PPas_bac/euk"/>
</dbReference>
<dbReference type="PIRSF" id="PIRSF000478">
    <property type="entry name" value="TP_PyNP"/>
    <property type="match status" value="1"/>
</dbReference>
<dbReference type="Pfam" id="PF07831">
    <property type="entry name" value="PYNP_C"/>
    <property type="match status" value="1"/>
</dbReference>
<name>A0A143BH24_9BACT</name>
<feature type="domain" description="Pyrimidine nucleoside phosphorylase C-terminal" evidence="7">
    <location>
        <begin position="345"/>
        <end position="419"/>
    </location>
</feature>
<organism evidence="8 9">
    <name type="scientific">Gemmatimonas phototrophica</name>
    <dbReference type="NCBI Taxonomy" id="1379270"/>
    <lineage>
        <taxon>Bacteria</taxon>
        <taxon>Pseudomonadati</taxon>
        <taxon>Gemmatimonadota</taxon>
        <taxon>Gemmatimonadia</taxon>
        <taxon>Gemmatimonadales</taxon>
        <taxon>Gemmatimonadaceae</taxon>
        <taxon>Gemmatimonas</taxon>
    </lineage>
</organism>
<dbReference type="SUPFAM" id="SSF54680">
    <property type="entry name" value="Pyrimidine nucleoside phosphorylase C-terminal domain"/>
    <property type="match status" value="1"/>
</dbReference>
<dbReference type="InterPro" id="IPR017872">
    <property type="entry name" value="Pyrmidine_PPase_CS"/>
</dbReference>
<dbReference type="InterPro" id="IPR000312">
    <property type="entry name" value="Glycosyl_Trfase_fam3"/>
</dbReference>
<comment type="subunit">
    <text evidence="2">Homodimer.</text>
</comment>
<dbReference type="Pfam" id="PF00591">
    <property type="entry name" value="Glycos_transf_3"/>
    <property type="match status" value="1"/>
</dbReference>
<dbReference type="GO" id="GO:0006213">
    <property type="term" value="P:pyrimidine nucleoside metabolic process"/>
    <property type="evidence" value="ECO:0007669"/>
    <property type="project" value="InterPro"/>
</dbReference>
<dbReference type="GO" id="GO:0009032">
    <property type="term" value="F:thymidine phosphorylase activity"/>
    <property type="evidence" value="ECO:0007669"/>
    <property type="project" value="UniProtKB-EC"/>
</dbReference>
<dbReference type="OrthoDB" id="9763887at2"/>
<dbReference type="InterPro" id="IPR017459">
    <property type="entry name" value="Glycosyl_Trfase_fam3_N_dom"/>
</dbReference>
<accession>A0A143BH24</accession>
<evidence type="ECO:0000256" key="5">
    <source>
        <dbReference type="ARBA" id="ARBA00022679"/>
    </source>
</evidence>
<dbReference type="InterPro" id="IPR013102">
    <property type="entry name" value="PYNP_C"/>
</dbReference>
<dbReference type="InterPro" id="IPR035902">
    <property type="entry name" value="Nuc_phospho_transferase"/>
</dbReference>
<dbReference type="InterPro" id="IPR036566">
    <property type="entry name" value="PYNP-like_C_sf"/>
</dbReference>
<dbReference type="GO" id="GO:0004645">
    <property type="term" value="F:1,4-alpha-oligoglucan phosphorylase activity"/>
    <property type="evidence" value="ECO:0007669"/>
    <property type="project" value="InterPro"/>
</dbReference>
<dbReference type="RefSeq" id="WP_026850012.1">
    <property type="nucleotide sequence ID" value="NZ_CP011454.1"/>
</dbReference>
<dbReference type="PANTHER" id="PTHR10515:SF0">
    <property type="entry name" value="THYMIDINE PHOSPHORYLASE"/>
    <property type="match status" value="1"/>
</dbReference>
<dbReference type="Gene3D" id="1.20.970.10">
    <property type="entry name" value="Transferase, Pyrimidine Nucleoside Phosphorylase, Chain C"/>
    <property type="match status" value="1"/>
</dbReference>
<dbReference type="Gene3D" id="3.90.1170.30">
    <property type="entry name" value="Pyrimidine nucleoside phosphorylase-like, C-terminal domain"/>
    <property type="match status" value="1"/>
</dbReference>
<sequence length="444" mass="46397">MEARTLIERKRDGGRIQPAEWRALMIQYAAGDVPDYQMAALAMAIFFVGLDREELGALTNAMLDSGASLDLDHLKMGRVDKHSTGGVGDKVSLVLAPLVAACGVAVPMMSGRGLGHTGGTLDKLEAIPGFRTDLSLAVATRQIEQLGCALIGQTREIAPADRKLYALRDATATVESIPLIAASIMSKKLAEGLTGLVLDVKRGSGAFLPELDRGLELAQTMIALGADHGCPVVALLTAMDRPLGRACGNAIEVEESIAALRGEGPADLMSVTYALGAEMLVLGGAASDRNEARRRMEVAISSGRAARKFQEIIEAQGGNPAVVDDPGLLPQAAECELFVAPRDGVVAQVEPRAIGRGITALGGGRTKVEDTVDPAVGFVITARPGDVVRAGEPLATIFARNEAGVAAGVASLKEAIRIADEADPPLPLISHRVTEAGVQLWDED</sequence>
<evidence type="ECO:0000313" key="8">
    <source>
        <dbReference type="EMBL" id="AMW04346.1"/>
    </source>
</evidence>
<dbReference type="PROSITE" id="PS00647">
    <property type="entry name" value="THYMID_PHOSPHORYLASE"/>
    <property type="match status" value="1"/>
</dbReference>
<dbReference type="eggNOG" id="COG0213">
    <property type="taxonomic scope" value="Bacteria"/>
</dbReference>
<dbReference type="SUPFAM" id="SSF47648">
    <property type="entry name" value="Nucleoside phosphorylase/phosphoribosyltransferase N-terminal domain"/>
    <property type="match status" value="1"/>
</dbReference>
<evidence type="ECO:0000256" key="6">
    <source>
        <dbReference type="ARBA" id="ARBA00048550"/>
    </source>
</evidence>
<dbReference type="FunFam" id="3.40.1030.10:FF:000003">
    <property type="entry name" value="Pyrimidine-nucleoside phosphorylase"/>
    <property type="match status" value="1"/>
</dbReference>
<evidence type="ECO:0000256" key="3">
    <source>
        <dbReference type="ARBA" id="ARBA00011892"/>
    </source>
</evidence>
<dbReference type="GO" id="GO:0006206">
    <property type="term" value="P:pyrimidine nucleobase metabolic process"/>
    <property type="evidence" value="ECO:0007669"/>
    <property type="project" value="InterPro"/>
</dbReference>
<dbReference type="NCBIfam" id="TIGR02644">
    <property type="entry name" value="Y_phosphoryl"/>
    <property type="match status" value="1"/>
</dbReference>
<reference evidence="8 9" key="2">
    <citation type="journal article" date="2016" name="Environ. Microbiol. Rep.">
        <title>Metagenomic evidence for the presence of phototrophic Gemmatimonadetes bacteria in diverse environments.</title>
        <authorList>
            <person name="Zeng Y."/>
            <person name="Baumbach J."/>
            <person name="Barbosa E.G."/>
            <person name="Azevedo V."/>
            <person name="Zhang C."/>
            <person name="Koblizek M."/>
        </authorList>
    </citation>
    <scope>NUCLEOTIDE SEQUENCE [LARGE SCALE GENOMIC DNA]</scope>
    <source>
        <strain evidence="8 9">AP64</strain>
    </source>
</reference>
<dbReference type="STRING" id="1379270.GEMMAAP_04785"/>
<dbReference type="KEGG" id="gph:GEMMAAP_04785"/>
<evidence type="ECO:0000256" key="2">
    <source>
        <dbReference type="ARBA" id="ARBA00011738"/>
    </source>
</evidence>
<comment type="catalytic activity">
    <reaction evidence="6">
        <text>thymidine + phosphate = 2-deoxy-alpha-D-ribose 1-phosphate + thymine</text>
        <dbReference type="Rhea" id="RHEA:16037"/>
        <dbReference type="ChEBI" id="CHEBI:17748"/>
        <dbReference type="ChEBI" id="CHEBI:17821"/>
        <dbReference type="ChEBI" id="CHEBI:43474"/>
        <dbReference type="ChEBI" id="CHEBI:57259"/>
        <dbReference type="EC" id="2.4.2.4"/>
    </reaction>
</comment>
<gene>
    <name evidence="8" type="ORF">GEMMAAP_04785</name>
</gene>
<dbReference type="EMBL" id="CP011454">
    <property type="protein sequence ID" value="AMW04346.1"/>
    <property type="molecule type" value="Genomic_DNA"/>
</dbReference>
<reference evidence="8 9" key="1">
    <citation type="journal article" date="2014" name="Proc. Natl. Acad. Sci. U.S.A.">
        <title>Functional type 2 photosynthetic reaction centers found in the rare bacterial phylum Gemmatimonadetes.</title>
        <authorList>
            <person name="Zeng Y."/>
            <person name="Feng F."/>
            <person name="Medova H."/>
            <person name="Dean J."/>
            <person name="Koblizek M."/>
        </authorList>
    </citation>
    <scope>NUCLEOTIDE SEQUENCE [LARGE SCALE GENOMIC DNA]</scope>
    <source>
        <strain evidence="8 9">AP64</strain>
    </source>
</reference>
<keyword evidence="5" id="KW-0808">Transferase</keyword>
<dbReference type="GO" id="GO:0005829">
    <property type="term" value="C:cytosol"/>
    <property type="evidence" value="ECO:0007669"/>
    <property type="project" value="TreeGrafter"/>
</dbReference>
<dbReference type="InterPro" id="IPR000053">
    <property type="entry name" value="Thymidine/pyrmidine_PPase"/>
</dbReference>
<keyword evidence="9" id="KW-1185">Reference proteome</keyword>